<evidence type="ECO:0000313" key="1">
    <source>
        <dbReference type="EMBL" id="RCJ42668.1"/>
    </source>
</evidence>
<keyword evidence="2" id="KW-1185">Reference proteome</keyword>
<dbReference type="Proteomes" id="UP000252107">
    <property type="component" value="Unassembled WGS sequence"/>
</dbReference>
<sequence length="70" mass="7456">MRRQSLQRGATVVLGFTQVEQVAWEPPFGFTVACGGKPSRSTDSPQRAGSLIASVQELVISTASLRLHGS</sequence>
<name>A0A367S1H8_9NOSO</name>
<organism evidence="1 2">
    <name type="scientific">Nostoc minutum NIES-26</name>
    <dbReference type="NCBI Taxonomy" id="1844469"/>
    <lineage>
        <taxon>Bacteria</taxon>
        <taxon>Bacillati</taxon>
        <taxon>Cyanobacteriota</taxon>
        <taxon>Cyanophyceae</taxon>
        <taxon>Nostocales</taxon>
        <taxon>Nostocaceae</taxon>
        <taxon>Nostoc</taxon>
    </lineage>
</organism>
<comment type="caution">
    <text evidence="1">The sequence shown here is derived from an EMBL/GenBank/DDBJ whole genome shotgun (WGS) entry which is preliminary data.</text>
</comment>
<accession>A0A367S1H8</accession>
<dbReference type="AlphaFoldDB" id="A0A367S1H8"/>
<dbReference type="EMBL" id="LXQD01000001">
    <property type="protein sequence ID" value="RCJ42668.1"/>
    <property type="molecule type" value="Genomic_DNA"/>
</dbReference>
<gene>
    <name evidence="1" type="ORF">A6770_07240</name>
</gene>
<reference evidence="1" key="1">
    <citation type="submission" date="2016-04" db="EMBL/GenBank/DDBJ databases">
        <authorList>
            <person name="Tabuchi Yagui T.R."/>
        </authorList>
    </citation>
    <scope>NUCLEOTIDE SEQUENCE [LARGE SCALE GENOMIC DNA]</scope>
    <source>
        <strain evidence="1">NIES-26</strain>
    </source>
</reference>
<protein>
    <submittedName>
        <fullName evidence="1">Uncharacterized protein</fullName>
    </submittedName>
</protein>
<evidence type="ECO:0000313" key="2">
    <source>
        <dbReference type="Proteomes" id="UP000252107"/>
    </source>
</evidence>
<proteinExistence type="predicted"/>